<dbReference type="OrthoDB" id="10484364at2759"/>
<comment type="caution">
    <text evidence="2">The sequence shown here is derived from an EMBL/GenBank/DDBJ whole genome shotgun (WGS) entry which is preliminary data.</text>
</comment>
<organism evidence="2 3">
    <name type="scientific">Ancylostoma caninum</name>
    <name type="common">Dog hookworm</name>
    <dbReference type="NCBI Taxonomy" id="29170"/>
    <lineage>
        <taxon>Eukaryota</taxon>
        <taxon>Metazoa</taxon>
        <taxon>Ecdysozoa</taxon>
        <taxon>Nematoda</taxon>
        <taxon>Chromadorea</taxon>
        <taxon>Rhabditida</taxon>
        <taxon>Rhabditina</taxon>
        <taxon>Rhabditomorpha</taxon>
        <taxon>Strongyloidea</taxon>
        <taxon>Ancylostomatidae</taxon>
        <taxon>Ancylostomatinae</taxon>
        <taxon>Ancylostoma</taxon>
    </lineage>
</organism>
<feature type="transmembrane region" description="Helical" evidence="1">
    <location>
        <begin position="30"/>
        <end position="47"/>
    </location>
</feature>
<dbReference type="Proteomes" id="UP000252519">
    <property type="component" value="Unassembled WGS sequence"/>
</dbReference>
<dbReference type="EMBL" id="JOJR01000002">
    <property type="protein sequence ID" value="RCN53461.1"/>
    <property type="molecule type" value="Genomic_DNA"/>
</dbReference>
<sequence>MTRHLVHLRAVTTYANNQLRWFWLPRRWKVSYVILIWLCLMFIYILYEVQYKTGIEILPFVPIDDSGFEEYNETLLRQVKASDAAMSQKKVGSILCWVMTTSVYHKTRVSTKKFFIFER</sequence>
<gene>
    <name evidence="2" type="ORF">ANCCAN_00527</name>
</gene>
<protein>
    <submittedName>
        <fullName evidence="2">Uncharacterized protein</fullName>
    </submittedName>
</protein>
<keyword evidence="3" id="KW-1185">Reference proteome</keyword>
<keyword evidence="1" id="KW-0812">Transmembrane</keyword>
<keyword evidence="1" id="KW-0472">Membrane</keyword>
<evidence type="ECO:0000256" key="1">
    <source>
        <dbReference type="SAM" id="Phobius"/>
    </source>
</evidence>
<reference evidence="2 3" key="1">
    <citation type="submission" date="2014-10" db="EMBL/GenBank/DDBJ databases">
        <title>Draft genome of the hookworm Ancylostoma caninum.</title>
        <authorList>
            <person name="Mitreva M."/>
        </authorList>
    </citation>
    <scope>NUCLEOTIDE SEQUENCE [LARGE SCALE GENOMIC DNA]</scope>
    <source>
        <strain evidence="2 3">Baltimore</strain>
    </source>
</reference>
<evidence type="ECO:0000313" key="3">
    <source>
        <dbReference type="Proteomes" id="UP000252519"/>
    </source>
</evidence>
<dbReference type="STRING" id="29170.A0A368HA31"/>
<accession>A0A368HA31</accession>
<keyword evidence="1" id="KW-1133">Transmembrane helix</keyword>
<dbReference type="AlphaFoldDB" id="A0A368HA31"/>
<evidence type="ECO:0000313" key="2">
    <source>
        <dbReference type="EMBL" id="RCN53461.1"/>
    </source>
</evidence>
<name>A0A368HA31_ANCCA</name>
<proteinExistence type="predicted"/>